<proteinExistence type="predicted"/>
<organism evidence="2 3">
    <name type="scientific">Aliarcobacter cryaerophilus</name>
    <dbReference type="NCBI Taxonomy" id="28198"/>
    <lineage>
        <taxon>Bacteria</taxon>
        <taxon>Pseudomonadati</taxon>
        <taxon>Campylobacterota</taxon>
        <taxon>Epsilonproteobacteria</taxon>
        <taxon>Campylobacterales</taxon>
        <taxon>Arcobacteraceae</taxon>
        <taxon>Aliarcobacter</taxon>
    </lineage>
</organism>
<dbReference type="AlphaFoldDB" id="A0A2S9SQG2"/>
<name>A0A2S9SQG2_9BACT</name>
<sequence>MNLIKSIIQTPSIEFQNKITLFANHLLFVFAFFSPIYNRATSSIVFVLIILLVLRKNYIYYFNEAFSNKVVQAILLF</sequence>
<comment type="caution">
    <text evidence="2">The sequence shown here is derived from an EMBL/GenBank/DDBJ whole genome shotgun (WGS) entry which is preliminary data.</text>
</comment>
<protein>
    <submittedName>
        <fullName evidence="2">Polymerase</fullName>
    </submittedName>
</protein>
<feature type="transmembrane region" description="Helical" evidence="1">
    <location>
        <begin position="21"/>
        <end position="37"/>
    </location>
</feature>
<keyword evidence="1" id="KW-0472">Membrane</keyword>
<dbReference type="Proteomes" id="UP000238649">
    <property type="component" value="Unassembled WGS sequence"/>
</dbReference>
<dbReference type="RefSeq" id="WP_207761815.1">
    <property type="nucleotide sequence ID" value="NZ_NXGH01000023.1"/>
</dbReference>
<accession>A0A2S9SQG2</accession>
<gene>
    <name evidence="2" type="ORF">CJ671_07970</name>
</gene>
<evidence type="ECO:0000256" key="1">
    <source>
        <dbReference type="SAM" id="Phobius"/>
    </source>
</evidence>
<evidence type="ECO:0000313" key="2">
    <source>
        <dbReference type="EMBL" id="PRM88837.1"/>
    </source>
</evidence>
<dbReference type="EMBL" id="NXGH01000023">
    <property type="protein sequence ID" value="PRM88837.1"/>
    <property type="molecule type" value="Genomic_DNA"/>
</dbReference>
<feature type="non-terminal residue" evidence="2">
    <location>
        <position position="77"/>
    </location>
</feature>
<evidence type="ECO:0000313" key="3">
    <source>
        <dbReference type="Proteomes" id="UP000238649"/>
    </source>
</evidence>
<feature type="transmembrane region" description="Helical" evidence="1">
    <location>
        <begin position="43"/>
        <end position="62"/>
    </location>
</feature>
<keyword evidence="1" id="KW-1133">Transmembrane helix</keyword>
<reference evidence="2 3" key="1">
    <citation type="submission" date="2017-09" db="EMBL/GenBank/DDBJ databases">
        <title>Reassesment of A. cryaerophilus.</title>
        <authorList>
            <person name="Perez-Cataluna A."/>
            <person name="Collado L."/>
            <person name="Salgado O."/>
            <person name="Lefinanco V."/>
            <person name="Figueras M.J."/>
        </authorList>
    </citation>
    <scope>NUCLEOTIDE SEQUENCE [LARGE SCALE GENOMIC DNA]</scope>
    <source>
        <strain evidence="2 3">LMG 9871</strain>
    </source>
</reference>
<keyword evidence="1" id="KW-0812">Transmembrane</keyword>